<name>A0A2V1D596_9PLEO</name>
<accession>A0A2V1D596</accession>
<protein>
    <recommendedName>
        <fullName evidence="1">C2H2-type domain-containing protein</fullName>
    </recommendedName>
</protein>
<proteinExistence type="predicted"/>
<reference evidence="2 3" key="1">
    <citation type="journal article" date="2018" name="Sci. Rep.">
        <title>Comparative genomics provides insights into the lifestyle and reveals functional heterogeneity of dark septate endophytic fungi.</title>
        <authorList>
            <person name="Knapp D.G."/>
            <person name="Nemeth J.B."/>
            <person name="Barry K."/>
            <person name="Hainaut M."/>
            <person name="Henrissat B."/>
            <person name="Johnson J."/>
            <person name="Kuo A."/>
            <person name="Lim J.H.P."/>
            <person name="Lipzen A."/>
            <person name="Nolan M."/>
            <person name="Ohm R.A."/>
            <person name="Tamas L."/>
            <person name="Grigoriev I.V."/>
            <person name="Spatafora J.W."/>
            <person name="Nagy L.G."/>
            <person name="Kovacs G.M."/>
        </authorList>
    </citation>
    <scope>NUCLEOTIDE SEQUENCE [LARGE SCALE GENOMIC DNA]</scope>
    <source>
        <strain evidence="2 3">DSE2036</strain>
    </source>
</reference>
<dbReference type="EMBL" id="KZ805611">
    <property type="protein sequence ID" value="PVH93162.1"/>
    <property type="molecule type" value="Genomic_DNA"/>
</dbReference>
<gene>
    <name evidence="2" type="ORF">DM02DRAFT_733303</name>
</gene>
<feature type="domain" description="C2H2-type" evidence="1">
    <location>
        <begin position="184"/>
        <end position="205"/>
    </location>
</feature>
<evidence type="ECO:0000313" key="2">
    <source>
        <dbReference type="EMBL" id="PVH93162.1"/>
    </source>
</evidence>
<evidence type="ECO:0000313" key="3">
    <source>
        <dbReference type="Proteomes" id="UP000244855"/>
    </source>
</evidence>
<dbReference type="PROSITE" id="PS00028">
    <property type="entry name" value="ZINC_FINGER_C2H2_1"/>
    <property type="match status" value="1"/>
</dbReference>
<evidence type="ECO:0000259" key="1">
    <source>
        <dbReference type="PROSITE" id="PS00028"/>
    </source>
</evidence>
<dbReference type="InterPro" id="IPR013087">
    <property type="entry name" value="Znf_C2H2_type"/>
</dbReference>
<keyword evidence="3" id="KW-1185">Reference proteome</keyword>
<dbReference type="AlphaFoldDB" id="A0A2V1D596"/>
<dbReference type="Proteomes" id="UP000244855">
    <property type="component" value="Unassembled WGS sequence"/>
</dbReference>
<organism evidence="2 3">
    <name type="scientific">Periconia macrospinosa</name>
    <dbReference type="NCBI Taxonomy" id="97972"/>
    <lineage>
        <taxon>Eukaryota</taxon>
        <taxon>Fungi</taxon>
        <taxon>Dikarya</taxon>
        <taxon>Ascomycota</taxon>
        <taxon>Pezizomycotina</taxon>
        <taxon>Dothideomycetes</taxon>
        <taxon>Pleosporomycetidae</taxon>
        <taxon>Pleosporales</taxon>
        <taxon>Massarineae</taxon>
        <taxon>Periconiaceae</taxon>
        <taxon>Periconia</taxon>
    </lineage>
</organism>
<sequence length="382" mass="42965">MEAQVGREDNESFQHSYVLQLWELINFPHVPTPLSICSWVFRPKKSSDSPDAKRNVLVLSDASQQYTSLNFSPLYFEKILEGTVNTLLRLHAIEDGDETSAVFSTSVLQSPPSLPTPVNDSRSLEAIVNCPSCFFDVRVNAGSDGAKSKRSIDYLLGKFVLHVEENHHSICPPSSPLTCPFKACGRCRYTFKTKQGLMQHLTSVHLQQWGQATGVQPSVTYAIRGQSFFSRPMEMNYACDVLSQTPAILNTFEGRDERVERQFTMTVVANLWPIRSKGPTPNLVLVGEDSFGTDVGGWRALCAKVPRFEVTVLNQQYQHLHHLHSSLPLSHTINYSVDRYCSKKLLAAADIVLSPPTTISHNDELNRHVNFMRRLRSMVVEK</sequence>